<dbReference type="Proteomes" id="UP000476338">
    <property type="component" value="Unassembled WGS sequence"/>
</dbReference>
<dbReference type="InterPro" id="IPR019079">
    <property type="entry name" value="Capsule_synth_CapA"/>
</dbReference>
<organism evidence="3 4">
    <name type="scientific">Campylobacter portucalensis</name>
    <dbReference type="NCBI Taxonomy" id="2608384"/>
    <lineage>
        <taxon>Bacteria</taxon>
        <taxon>Pseudomonadati</taxon>
        <taxon>Campylobacterota</taxon>
        <taxon>Epsilonproteobacteria</taxon>
        <taxon>Campylobacterales</taxon>
        <taxon>Campylobacteraceae</taxon>
        <taxon>Campylobacter</taxon>
    </lineage>
</organism>
<dbReference type="EMBL" id="VWSJ01000009">
    <property type="protein sequence ID" value="MSN96302.1"/>
    <property type="molecule type" value="Genomic_DNA"/>
</dbReference>
<evidence type="ECO:0000256" key="1">
    <source>
        <dbReference type="ARBA" id="ARBA00005662"/>
    </source>
</evidence>
<protein>
    <submittedName>
        <fullName evidence="3">CapA family protein</fullName>
    </submittedName>
</protein>
<dbReference type="SUPFAM" id="SSF56300">
    <property type="entry name" value="Metallo-dependent phosphatases"/>
    <property type="match status" value="1"/>
</dbReference>
<comment type="similarity">
    <text evidence="1">Belongs to the CapA family.</text>
</comment>
<dbReference type="Pfam" id="PF09587">
    <property type="entry name" value="PGA_cap"/>
    <property type="match status" value="1"/>
</dbReference>
<proteinExistence type="inferred from homology"/>
<comment type="caution">
    <text evidence="3">The sequence shown here is derived from an EMBL/GenBank/DDBJ whole genome shotgun (WGS) entry which is preliminary data.</text>
</comment>
<dbReference type="SMART" id="SM00854">
    <property type="entry name" value="PGA_cap"/>
    <property type="match status" value="1"/>
</dbReference>
<dbReference type="CDD" id="cd07381">
    <property type="entry name" value="MPP_CapA"/>
    <property type="match status" value="1"/>
</dbReference>
<evidence type="ECO:0000259" key="2">
    <source>
        <dbReference type="SMART" id="SM00854"/>
    </source>
</evidence>
<dbReference type="PANTHER" id="PTHR33393:SF12">
    <property type="entry name" value="CAPSULE BIOSYNTHESIS PROTEIN CAPA"/>
    <property type="match status" value="1"/>
</dbReference>
<keyword evidence="4" id="KW-1185">Reference proteome</keyword>
<evidence type="ECO:0000313" key="3">
    <source>
        <dbReference type="EMBL" id="MSN96302.1"/>
    </source>
</evidence>
<sequence>MFHSPQLKSAKYDKNYYDFSDSFSEIEKFLKSGDFVIGNFESSSNINRSFSGYPTFNTPPIVFKNLKDAGFDALSTANNHALDTSIKGIITTTNAIKNAGLISFGTGYEKSKIVEVKGIKIALFSYSYGYNGLENSLNAGEKELINFLDEKQIQNDINFAKENGADFIIIYPHWGAEYKSKASEFQKKLAKKMVEFGADIVIGNHPHVVQEILWHKSKDHIGFIAFSCGNFISNQRLETMQNIKTEQSVAFEIIISKNQNKTTISDIFFHPLWVNPVFEDGKKVVKVFLAKDILEKETSINFLAKDPKNRANQAYQMTKKALNF</sequence>
<dbReference type="Gene3D" id="3.60.21.10">
    <property type="match status" value="1"/>
</dbReference>
<accession>A0A6L5WIK4</accession>
<reference evidence="3 4" key="2">
    <citation type="submission" date="2020-03" db="EMBL/GenBank/DDBJ databases">
        <title>Campylobacter portucalensis sp. nov., a new species of Campylobacter isolated from the reproductive tract of bulls.</title>
        <authorList>
            <person name="Silva M.F."/>
            <person name="Pereira G."/>
            <person name="Carneiro C."/>
            <person name="Hemphill A."/>
            <person name="Mateus L."/>
            <person name="Lopes-Da-Costa L."/>
            <person name="Silva E."/>
        </authorList>
    </citation>
    <scope>NUCLEOTIDE SEQUENCE [LARGE SCALE GENOMIC DNA]</scope>
    <source>
        <strain evidence="3 4">FMV-PI01</strain>
    </source>
</reference>
<dbReference type="AlphaFoldDB" id="A0A6L5WIK4"/>
<name>A0A6L5WIK4_9BACT</name>
<dbReference type="PANTHER" id="PTHR33393">
    <property type="entry name" value="POLYGLUTAMINE SYNTHESIS ACCESSORY PROTEIN RV0574C-RELATED"/>
    <property type="match status" value="1"/>
</dbReference>
<dbReference type="InterPro" id="IPR029052">
    <property type="entry name" value="Metallo-depent_PP-like"/>
</dbReference>
<evidence type="ECO:0000313" key="4">
    <source>
        <dbReference type="Proteomes" id="UP000476338"/>
    </source>
</evidence>
<reference evidence="3 4" key="1">
    <citation type="submission" date="2019-09" db="EMBL/GenBank/DDBJ databases">
        <authorList>
            <person name="Silva M."/>
            <person name="Pereira G."/>
            <person name="Lopes-Da-Costa L."/>
            <person name="Silva E."/>
        </authorList>
    </citation>
    <scope>NUCLEOTIDE SEQUENCE [LARGE SCALE GENOMIC DNA]</scope>
    <source>
        <strain evidence="3 4">FMV-PI01</strain>
    </source>
</reference>
<gene>
    <name evidence="3" type="ORF">F1B92_03690</name>
</gene>
<dbReference type="InterPro" id="IPR052169">
    <property type="entry name" value="CW_Biosynth-Accessory"/>
</dbReference>
<feature type="domain" description="Capsule synthesis protein CapA" evidence="2">
    <location>
        <begin position="1"/>
        <end position="235"/>
    </location>
</feature>